<organism evidence="6 7">
    <name type="scientific">Dorcoceras hygrometricum</name>
    <dbReference type="NCBI Taxonomy" id="472368"/>
    <lineage>
        <taxon>Eukaryota</taxon>
        <taxon>Viridiplantae</taxon>
        <taxon>Streptophyta</taxon>
        <taxon>Embryophyta</taxon>
        <taxon>Tracheophyta</taxon>
        <taxon>Spermatophyta</taxon>
        <taxon>Magnoliopsida</taxon>
        <taxon>eudicotyledons</taxon>
        <taxon>Gunneridae</taxon>
        <taxon>Pentapetalae</taxon>
        <taxon>asterids</taxon>
        <taxon>lamiids</taxon>
        <taxon>Lamiales</taxon>
        <taxon>Gesneriaceae</taxon>
        <taxon>Didymocarpoideae</taxon>
        <taxon>Trichosporeae</taxon>
        <taxon>Loxocarpinae</taxon>
        <taxon>Dorcoceras</taxon>
    </lineage>
</organism>
<dbReference type="Gene3D" id="1.20.1280.170">
    <property type="entry name" value="Exocyst complex component Exo70"/>
    <property type="match status" value="1"/>
</dbReference>
<dbReference type="InterPro" id="IPR004140">
    <property type="entry name" value="Exo70"/>
</dbReference>
<keyword evidence="2 3" id="KW-0813">Transport</keyword>
<evidence type="ECO:0000256" key="1">
    <source>
        <dbReference type="ARBA" id="ARBA00006756"/>
    </source>
</evidence>
<dbReference type="OrthoDB" id="1922221at2759"/>
<evidence type="ECO:0000256" key="4">
    <source>
        <dbReference type="SAM" id="MobiDB-lite"/>
    </source>
</evidence>
<proteinExistence type="inferred from homology"/>
<evidence type="ECO:0000256" key="2">
    <source>
        <dbReference type="ARBA" id="ARBA00022448"/>
    </source>
</evidence>
<dbReference type="Proteomes" id="UP000250235">
    <property type="component" value="Unassembled WGS sequence"/>
</dbReference>
<dbReference type="GO" id="GO:0005546">
    <property type="term" value="F:phosphatidylinositol-4,5-bisphosphate binding"/>
    <property type="evidence" value="ECO:0007669"/>
    <property type="project" value="InterPro"/>
</dbReference>
<accession>A0A2Z7AAF1</accession>
<evidence type="ECO:0000256" key="3">
    <source>
        <dbReference type="RuleBase" id="RU365026"/>
    </source>
</evidence>
<feature type="domain" description="Exocyst complex subunit Exo70 C-terminal" evidence="5">
    <location>
        <begin position="231"/>
        <end position="587"/>
    </location>
</feature>
<dbReference type="InterPro" id="IPR016159">
    <property type="entry name" value="Cullin_repeat-like_dom_sf"/>
</dbReference>
<gene>
    <name evidence="6" type="ORF">F511_25540</name>
</gene>
<evidence type="ECO:0000313" key="7">
    <source>
        <dbReference type="Proteomes" id="UP000250235"/>
    </source>
</evidence>
<keyword evidence="3" id="KW-0653">Protein transport</keyword>
<dbReference type="Pfam" id="PF03081">
    <property type="entry name" value="Exo70_C"/>
    <property type="match status" value="1"/>
</dbReference>
<keyword evidence="3" id="KW-0268">Exocytosis</keyword>
<evidence type="ECO:0000313" key="6">
    <source>
        <dbReference type="EMBL" id="KZV15925.1"/>
    </source>
</evidence>
<dbReference type="InterPro" id="IPR046364">
    <property type="entry name" value="Exo70_C"/>
</dbReference>
<evidence type="ECO:0000259" key="5">
    <source>
        <dbReference type="Pfam" id="PF03081"/>
    </source>
</evidence>
<feature type="region of interest" description="Disordered" evidence="4">
    <location>
        <begin position="133"/>
        <end position="168"/>
    </location>
</feature>
<comment type="function">
    <text evidence="3">Component of the exocyst complex.</text>
</comment>
<dbReference type="GO" id="GO:0015031">
    <property type="term" value="P:protein transport"/>
    <property type="evidence" value="ECO:0007669"/>
    <property type="project" value="UniProtKB-KW"/>
</dbReference>
<dbReference type="GO" id="GO:0000145">
    <property type="term" value="C:exocyst"/>
    <property type="evidence" value="ECO:0007669"/>
    <property type="project" value="InterPro"/>
</dbReference>
<dbReference type="Pfam" id="PF20669">
    <property type="entry name" value="Exo70_N"/>
    <property type="match status" value="1"/>
</dbReference>
<name>A0A2Z7AAF1_9LAMI</name>
<dbReference type="SUPFAM" id="SSF74788">
    <property type="entry name" value="Cullin repeat-like"/>
    <property type="match status" value="1"/>
</dbReference>
<dbReference type="EMBL" id="KV019596">
    <property type="protein sequence ID" value="KZV15925.1"/>
    <property type="molecule type" value="Genomic_DNA"/>
</dbReference>
<keyword evidence="7" id="KW-1185">Reference proteome</keyword>
<dbReference type="PANTHER" id="PTHR12542:SF17">
    <property type="entry name" value="EXOCYST SUBUNIT EXO70 FAMILY PROTEIN"/>
    <property type="match status" value="1"/>
</dbReference>
<dbReference type="GO" id="GO:0006887">
    <property type="term" value="P:exocytosis"/>
    <property type="evidence" value="ECO:0007669"/>
    <property type="project" value="UniProtKB-KW"/>
</dbReference>
<protein>
    <recommendedName>
        <fullName evidence="3">Exocyst subunit Exo70 family protein</fullName>
    </recommendedName>
</protein>
<comment type="similarity">
    <text evidence="1 3">Belongs to the EXO70 family.</text>
</comment>
<sequence length="616" mass="70269">MKNFLFSRLSFRSDIDHHSDQDSSGKTLHHSFSETIMEENLDLAEAMIQKWGIDSQKHDKAISSLFEHDRNEAKRFLESVRNLQNVMHFYVKLSPTSGNLKRAQNLMKTAITILEKEFYFILAANRKNLDSESVSNRSSLASTRSSMSDSGEVSEEEESMRAPRAPDNPMAELKSIADAMISSGYAKECMNIYKIVRKSIIDETLYLLHVEKFTTSQIQKMEWSVLEHNIKKWLHAVKVTVKGLFYSERILCDFIFSSSEKIAASCFAEISRDAALNLFSFPHNFARSKKNLSWEKMFRGLDMYEVISDLWPEIESIFAHESLTAVRSEAAAALAKLSEALRDMMSQFEEAIRKDRSNAPASGGVHPLARYVMNFLVFLGDYSGSVSDILADQSSLAARTPLPESYFSSPSSATEDPSAPMITTHLAWLILVLLCKLDGKAAKYNDVALSYLFLANNLNYVISNVRSSNLGPLIGADWMLKHEYKVKQYITNYEKMGWGRVMASLMEDPTIEIPEKFRKFSSEFEASYKKQKSWVVHDPKLGEEIKKYFSKNIISTYRAFYEQYHRRNGAESTIKYTPEDLENYLSDMFVTKDAQVNNGSKLHPKFSDPSIFFHGD</sequence>
<dbReference type="PANTHER" id="PTHR12542">
    <property type="entry name" value="EXOCYST COMPLEX PROTEIN EXO70"/>
    <property type="match status" value="1"/>
</dbReference>
<feature type="compositionally biased region" description="Low complexity" evidence="4">
    <location>
        <begin position="133"/>
        <end position="151"/>
    </location>
</feature>
<reference evidence="6 7" key="1">
    <citation type="journal article" date="2015" name="Proc. Natl. Acad. Sci. U.S.A.">
        <title>The resurrection genome of Boea hygrometrica: A blueprint for survival of dehydration.</title>
        <authorList>
            <person name="Xiao L."/>
            <person name="Yang G."/>
            <person name="Zhang L."/>
            <person name="Yang X."/>
            <person name="Zhao S."/>
            <person name="Ji Z."/>
            <person name="Zhou Q."/>
            <person name="Hu M."/>
            <person name="Wang Y."/>
            <person name="Chen M."/>
            <person name="Xu Y."/>
            <person name="Jin H."/>
            <person name="Xiao X."/>
            <person name="Hu G."/>
            <person name="Bao F."/>
            <person name="Hu Y."/>
            <person name="Wan P."/>
            <person name="Li L."/>
            <person name="Deng X."/>
            <person name="Kuang T."/>
            <person name="Xiang C."/>
            <person name="Zhu J.K."/>
            <person name="Oliver M.J."/>
            <person name="He Y."/>
        </authorList>
    </citation>
    <scope>NUCLEOTIDE SEQUENCE [LARGE SCALE GENOMIC DNA]</scope>
    <source>
        <strain evidence="7">cv. XS01</strain>
    </source>
</reference>
<dbReference type="AlphaFoldDB" id="A0A2Z7AAF1"/>